<feature type="transmembrane region" description="Helical" evidence="6">
    <location>
        <begin position="104"/>
        <end position="134"/>
    </location>
</feature>
<evidence type="ECO:0000256" key="1">
    <source>
        <dbReference type="ARBA" id="ARBA00004141"/>
    </source>
</evidence>
<dbReference type="InterPro" id="IPR037185">
    <property type="entry name" value="EmrE-like"/>
</dbReference>
<dbReference type="SUPFAM" id="SSF103481">
    <property type="entry name" value="Multidrug resistance efflux transporter EmrE"/>
    <property type="match status" value="1"/>
</dbReference>
<feature type="transmembrane region" description="Helical" evidence="6">
    <location>
        <begin position="76"/>
        <end position="98"/>
    </location>
</feature>
<evidence type="ECO:0000313" key="8">
    <source>
        <dbReference type="Proteomes" id="UP000314982"/>
    </source>
</evidence>
<dbReference type="Proteomes" id="UP000314982">
    <property type="component" value="Unassembled WGS sequence"/>
</dbReference>
<dbReference type="GeneTree" id="ENSGT00940000165828"/>
<evidence type="ECO:0000256" key="3">
    <source>
        <dbReference type="ARBA" id="ARBA00022692"/>
    </source>
</evidence>
<accession>A0A4W5NCQ5</accession>
<evidence type="ECO:0000256" key="5">
    <source>
        <dbReference type="ARBA" id="ARBA00023136"/>
    </source>
</evidence>
<keyword evidence="4 6" id="KW-1133">Transmembrane helix</keyword>
<dbReference type="Ensembl" id="ENSHHUT00000051325.1">
    <property type="protein sequence ID" value="ENSHHUP00000049541.1"/>
    <property type="gene ID" value="ENSHHUG00000029986.1"/>
</dbReference>
<organism evidence="7 8">
    <name type="scientific">Hucho hucho</name>
    <name type="common">huchen</name>
    <dbReference type="NCBI Taxonomy" id="62062"/>
    <lineage>
        <taxon>Eukaryota</taxon>
        <taxon>Metazoa</taxon>
        <taxon>Chordata</taxon>
        <taxon>Craniata</taxon>
        <taxon>Vertebrata</taxon>
        <taxon>Euteleostomi</taxon>
        <taxon>Actinopterygii</taxon>
        <taxon>Neopterygii</taxon>
        <taxon>Teleostei</taxon>
        <taxon>Protacanthopterygii</taxon>
        <taxon>Salmoniformes</taxon>
        <taxon>Salmonidae</taxon>
        <taxon>Salmoninae</taxon>
        <taxon>Hucho</taxon>
    </lineage>
</organism>
<keyword evidence="8" id="KW-1185">Reference proteome</keyword>
<evidence type="ECO:0000256" key="2">
    <source>
        <dbReference type="ARBA" id="ARBA00005977"/>
    </source>
</evidence>
<dbReference type="AlphaFoldDB" id="A0A4W5NCQ5"/>
<dbReference type="GO" id="GO:0003094">
    <property type="term" value="P:glomerular filtration"/>
    <property type="evidence" value="ECO:0007669"/>
    <property type="project" value="Ensembl"/>
</dbReference>
<dbReference type="GO" id="GO:0039021">
    <property type="term" value="P:pronephric glomerulus development"/>
    <property type="evidence" value="ECO:0007669"/>
    <property type="project" value="Ensembl"/>
</dbReference>
<reference evidence="7" key="3">
    <citation type="submission" date="2025-09" db="UniProtKB">
        <authorList>
            <consortium name="Ensembl"/>
        </authorList>
    </citation>
    <scope>IDENTIFICATION</scope>
</reference>
<proteinExistence type="inferred from homology"/>
<name>A0A4W5NCQ5_9TELE</name>
<protein>
    <submittedName>
        <fullName evidence="7">Transmembrane protein 234</fullName>
    </submittedName>
</protein>
<dbReference type="PANTHER" id="PTHR28668:SF1">
    <property type="entry name" value="TRANSMEMBRANE PROTEIN 234"/>
    <property type="match status" value="1"/>
</dbReference>
<dbReference type="InterPro" id="IPR018908">
    <property type="entry name" value="TMEM234"/>
</dbReference>
<sequence>SSRATVGVYAKLNKWKQKRGVGSKSYQASCDLQPNTKTFIVEVLCLLLVAVLWGCTNPFLKRGTEGIEHVKKENKFLQFLAEVKFLFLNIKYLIPFLLNQSGSLVYYFTLATTDLSLAVPVANSLTFLFTMLTGKLLGEEFGGKRAVGGMVLTMVGITLCIVSSISE</sequence>
<reference evidence="8" key="1">
    <citation type="submission" date="2018-06" db="EMBL/GenBank/DDBJ databases">
        <title>Genome assembly of Danube salmon.</title>
        <authorList>
            <person name="Macqueen D.J."/>
            <person name="Gundappa M.K."/>
        </authorList>
    </citation>
    <scope>NUCLEOTIDE SEQUENCE [LARGE SCALE GENOMIC DNA]</scope>
</reference>
<dbReference type="GO" id="GO:0016020">
    <property type="term" value="C:membrane"/>
    <property type="evidence" value="ECO:0007669"/>
    <property type="project" value="UniProtKB-SubCell"/>
</dbReference>
<feature type="transmembrane region" description="Helical" evidence="6">
    <location>
        <begin position="38"/>
        <end position="55"/>
    </location>
</feature>
<dbReference type="STRING" id="62062.ENSHHUP00000049541"/>
<feature type="transmembrane region" description="Helical" evidence="6">
    <location>
        <begin position="146"/>
        <end position="165"/>
    </location>
</feature>
<comment type="similarity">
    <text evidence="2">Belongs to the TMEM234 family.</text>
</comment>
<keyword evidence="3 6" id="KW-0812">Transmembrane</keyword>
<evidence type="ECO:0000256" key="6">
    <source>
        <dbReference type="SAM" id="Phobius"/>
    </source>
</evidence>
<dbReference type="PANTHER" id="PTHR28668">
    <property type="entry name" value="TRANSMEMBRANE PROTEIN 234"/>
    <property type="match status" value="1"/>
</dbReference>
<keyword evidence="5 6" id="KW-0472">Membrane</keyword>
<reference evidence="7" key="2">
    <citation type="submission" date="2025-08" db="UniProtKB">
        <authorList>
            <consortium name="Ensembl"/>
        </authorList>
    </citation>
    <scope>IDENTIFICATION</scope>
</reference>
<dbReference type="Pfam" id="PF10639">
    <property type="entry name" value="TMEM234"/>
    <property type="match status" value="1"/>
</dbReference>
<evidence type="ECO:0000256" key="4">
    <source>
        <dbReference type="ARBA" id="ARBA00022989"/>
    </source>
</evidence>
<evidence type="ECO:0000313" key="7">
    <source>
        <dbReference type="Ensembl" id="ENSHHUP00000049541.1"/>
    </source>
</evidence>
<comment type="subcellular location">
    <subcellularLocation>
        <location evidence="1">Membrane</location>
        <topology evidence="1">Multi-pass membrane protein</topology>
    </subcellularLocation>
</comment>